<evidence type="ECO:0000313" key="2">
    <source>
        <dbReference type="Proteomes" id="UP000192578"/>
    </source>
</evidence>
<evidence type="ECO:0000313" key="1">
    <source>
        <dbReference type="EMBL" id="OWA52989.1"/>
    </source>
</evidence>
<keyword evidence="2" id="KW-1185">Reference proteome</keyword>
<protein>
    <submittedName>
        <fullName evidence="1">Uncharacterized protein</fullName>
    </submittedName>
</protein>
<dbReference type="AlphaFoldDB" id="A0A9X6NNL3"/>
<name>A0A9X6NNL3_HYPEX</name>
<organism evidence="1 2">
    <name type="scientific">Hypsibius exemplaris</name>
    <name type="common">Freshwater tardigrade</name>
    <dbReference type="NCBI Taxonomy" id="2072580"/>
    <lineage>
        <taxon>Eukaryota</taxon>
        <taxon>Metazoa</taxon>
        <taxon>Ecdysozoa</taxon>
        <taxon>Tardigrada</taxon>
        <taxon>Eutardigrada</taxon>
        <taxon>Parachela</taxon>
        <taxon>Hypsibioidea</taxon>
        <taxon>Hypsibiidae</taxon>
        <taxon>Hypsibius</taxon>
    </lineage>
</organism>
<dbReference type="EMBL" id="MTYJ01000296">
    <property type="protein sequence ID" value="OWA52989.1"/>
    <property type="molecule type" value="Genomic_DNA"/>
</dbReference>
<gene>
    <name evidence="1" type="ORF">BV898_17427</name>
</gene>
<reference evidence="2" key="1">
    <citation type="submission" date="2017-01" db="EMBL/GenBank/DDBJ databases">
        <title>Comparative genomics of anhydrobiosis in the tardigrade Hypsibius dujardini.</title>
        <authorList>
            <person name="Yoshida Y."/>
            <person name="Koutsovoulos G."/>
            <person name="Laetsch D."/>
            <person name="Stevens L."/>
            <person name="Kumar S."/>
            <person name="Horikawa D."/>
            <person name="Ishino K."/>
            <person name="Komine S."/>
            <person name="Tomita M."/>
            <person name="Blaxter M."/>
            <person name="Arakawa K."/>
        </authorList>
    </citation>
    <scope>NUCLEOTIDE SEQUENCE [LARGE SCALE GENOMIC DNA]</scope>
    <source>
        <strain evidence="2">Z151</strain>
    </source>
</reference>
<comment type="caution">
    <text evidence="1">The sequence shown here is derived from an EMBL/GenBank/DDBJ whole genome shotgun (WGS) entry which is preliminary data.</text>
</comment>
<accession>A0A9X6NNL3</accession>
<dbReference type="Proteomes" id="UP000192578">
    <property type="component" value="Unassembled WGS sequence"/>
</dbReference>
<sequence>MSCCAACHVTVHDPRYLLQKFVISYGVDSMAENNVDPLDQPFQRSELVDVRQADPVATQRYVRFITVAVDYEIVQESTARLFGFLNYRRHYFTQCNMACDFPIAPAV</sequence>
<proteinExistence type="predicted"/>